<dbReference type="InterPro" id="IPR001434">
    <property type="entry name" value="OmcB-like_DUF11"/>
</dbReference>
<organism evidence="4 5">
    <name type="scientific">Stenotrophomonas ginsengisoli</name>
    <dbReference type="NCBI Taxonomy" id="336566"/>
    <lineage>
        <taxon>Bacteria</taxon>
        <taxon>Pseudomonadati</taxon>
        <taxon>Pseudomonadota</taxon>
        <taxon>Gammaproteobacteria</taxon>
        <taxon>Lysobacterales</taxon>
        <taxon>Lysobacteraceae</taxon>
        <taxon>Stenotrophomonas</taxon>
    </lineage>
</organism>
<dbReference type="Pfam" id="PF20674">
    <property type="entry name" value="SpaA_3"/>
    <property type="match status" value="1"/>
</dbReference>
<dbReference type="NCBIfam" id="TIGR01451">
    <property type="entry name" value="B_ant_repeat"/>
    <property type="match status" value="1"/>
</dbReference>
<dbReference type="Pfam" id="PF01345">
    <property type="entry name" value="DUF11"/>
    <property type="match status" value="1"/>
</dbReference>
<feature type="signal peptide" evidence="1">
    <location>
        <begin position="1"/>
        <end position="17"/>
    </location>
</feature>
<evidence type="ECO:0000313" key="5">
    <source>
        <dbReference type="Proteomes" id="UP000050956"/>
    </source>
</evidence>
<evidence type="ECO:0000256" key="1">
    <source>
        <dbReference type="SAM" id="SignalP"/>
    </source>
</evidence>
<dbReference type="AlphaFoldDB" id="A0A0R0D732"/>
<reference evidence="4 5" key="1">
    <citation type="submission" date="2015-05" db="EMBL/GenBank/DDBJ databases">
        <title>Genome sequencing and analysis of members of genus Stenotrophomonas.</title>
        <authorList>
            <person name="Patil P.P."/>
            <person name="Midha S."/>
            <person name="Patil P.B."/>
        </authorList>
    </citation>
    <scope>NUCLEOTIDE SEQUENCE [LARGE SCALE GENOMIC DNA]</scope>
    <source>
        <strain evidence="4 5">DSM 24757</strain>
    </source>
</reference>
<evidence type="ECO:0000259" key="2">
    <source>
        <dbReference type="Pfam" id="PF01345"/>
    </source>
</evidence>
<dbReference type="STRING" id="336566.ABB30_15035"/>
<dbReference type="PATRIC" id="fig|336566.3.peg.2641"/>
<keyword evidence="5" id="KW-1185">Reference proteome</keyword>
<feature type="domain" description="SpaA-like prealbumin fold" evidence="3">
    <location>
        <begin position="235"/>
        <end position="350"/>
    </location>
</feature>
<feature type="domain" description="DUF11" evidence="2">
    <location>
        <begin position="356"/>
        <end position="453"/>
    </location>
</feature>
<feature type="chain" id="PRO_5006395274" evidence="1">
    <location>
        <begin position="18"/>
        <end position="456"/>
    </location>
</feature>
<comment type="caution">
    <text evidence="4">The sequence shown here is derived from an EMBL/GenBank/DDBJ whole genome shotgun (WGS) entry which is preliminary data.</text>
</comment>
<dbReference type="InterPro" id="IPR048834">
    <property type="entry name" value="SpaA_pre-album"/>
</dbReference>
<gene>
    <name evidence="4" type="ORF">ABB30_15035</name>
</gene>
<accession>A0A0R0D732</accession>
<name>A0A0R0D732_9GAMM</name>
<dbReference type="InterPro" id="IPR047589">
    <property type="entry name" value="DUF11_rpt"/>
</dbReference>
<proteinExistence type="predicted"/>
<evidence type="ECO:0000313" key="4">
    <source>
        <dbReference type="EMBL" id="KRG73902.1"/>
    </source>
</evidence>
<dbReference type="EMBL" id="LDJM01000053">
    <property type="protein sequence ID" value="KRG73902.1"/>
    <property type="molecule type" value="Genomic_DNA"/>
</dbReference>
<dbReference type="Proteomes" id="UP000050956">
    <property type="component" value="Unassembled WGS sequence"/>
</dbReference>
<evidence type="ECO:0000259" key="3">
    <source>
        <dbReference type="Pfam" id="PF20674"/>
    </source>
</evidence>
<sequence length="456" mass="46880">MLSALFGLMLLPGTASAQSGVVFEDYAGRNYVPANPPATTFNNPDINSLLALHASGSGVVRSGTEAGLDWPQTAPRLCVWPDTAVGGNTALSRASCGLHAMGRMSYTVVRMPVAGNIGFYIAHDDNARVDLSTDYQRANNYRTAAWDLPVGALTDYTTDSNTFSRIGSVTSPGVGSCLLLRVAWANTGGRNYMRLGYRTVTGTTTQFFARQDLINPTDSATIAQRCIGAVQAAPTVQLNKAIQDGRAQAADQFRLSLKLDDVVVQVANTTGTNASLAMPKTTVAAGSNGVTIEETAVSGALAPYVVSASCSNVSGGTALALTQVGTAANPRWRLPPLAAGQEVTCTITNRAAASSLALSKSSTPASPWRTGQAVTYTLTARNNGPDAANGAVIRDPAVAGLSCSSVSCQASGSAQCPASPTVSQLQGTGLVLPEFPANGQVVLSLACTVTATGITP</sequence>
<keyword evidence="1" id="KW-0732">Signal</keyword>
<protein>
    <submittedName>
        <fullName evidence="4">Uncharacterized protein</fullName>
    </submittedName>
</protein>